<comment type="caution">
    <text evidence="2">The sequence shown here is derived from an EMBL/GenBank/DDBJ whole genome shotgun (WGS) entry which is preliminary data.</text>
</comment>
<keyword evidence="3" id="KW-1185">Reference proteome</keyword>
<feature type="domain" description="Amine oxidase" evidence="1">
    <location>
        <begin position="9"/>
        <end position="354"/>
    </location>
</feature>
<dbReference type="InterPro" id="IPR036188">
    <property type="entry name" value="FAD/NAD-bd_sf"/>
</dbReference>
<reference evidence="2 3" key="1">
    <citation type="submission" date="2019-07" db="EMBL/GenBank/DDBJ databases">
        <title>Description of 53C-WASEF.</title>
        <authorList>
            <person name="Pitt A."/>
            <person name="Hahn M.W."/>
        </authorList>
    </citation>
    <scope>NUCLEOTIDE SEQUENCE [LARGE SCALE GENOMIC DNA]</scope>
    <source>
        <strain evidence="2 3">53C-WASEF</strain>
    </source>
</reference>
<dbReference type="Pfam" id="PF01593">
    <property type="entry name" value="Amino_oxidase"/>
    <property type="match status" value="1"/>
</dbReference>
<dbReference type="GO" id="GO:0005829">
    <property type="term" value="C:cytosol"/>
    <property type="evidence" value="ECO:0007669"/>
    <property type="project" value="TreeGrafter"/>
</dbReference>
<evidence type="ECO:0000313" key="3">
    <source>
        <dbReference type="Proteomes" id="UP000315648"/>
    </source>
</evidence>
<accession>A0A556QQR0</accession>
<dbReference type="GO" id="GO:0008767">
    <property type="term" value="F:UDP-galactopyranose mutase activity"/>
    <property type="evidence" value="ECO:0007669"/>
    <property type="project" value="TreeGrafter"/>
</dbReference>
<dbReference type="InterPro" id="IPR002937">
    <property type="entry name" value="Amino_oxidase"/>
</dbReference>
<evidence type="ECO:0000259" key="1">
    <source>
        <dbReference type="Pfam" id="PF01593"/>
    </source>
</evidence>
<dbReference type="Proteomes" id="UP000315648">
    <property type="component" value="Unassembled WGS sequence"/>
</dbReference>
<protein>
    <recommendedName>
        <fullName evidence="1">Amine oxidase domain-containing protein</fullName>
    </recommendedName>
</protein>
<dbReference type="GO" id="GO:0016491">
    <property type="term" value="F:oxidoreductase activity"/>
    <property type="evidence" value="ECO:0007669"/>
    <property type="project" value="InterPro"/>
</dbReference>
<dbReference type="SUPFAM" id="SSF51905">
    <property type="entry name" value="FAD/NAD(P)-binding domain"/>
    <property type="match status" value="1"/>
</dbReference>
<organism evidence="2 3">
    <name type="scientific">Rariglobus hedericola</name>
    <dbReference type="NCBI Taxonomy" id="2597822"/>
    <lineage>
        <taxon>Bacteria</taxon>
        <taxon>Pseudomonadati</taxon>
        <taxon>Verrucomicrobiota</taxon>
        <taxon>Opitutia</taxon>
        <taxon>Opitutales</taxon>
        <taxon>Opitutaceae</taxon>
        <taxon>Rariglobus</taxon>
    </lineage>
</organism>
<name>A0A556QQR0_9BACT</name>
<dbReference type="OrthoDB" id="9814556at2"/>
<dbReference type="Gene3D" id="3.50.50.60">
    <property type="entry name" value="FAD/NAD(P)-binding domain"/>
    <property type="match status" value="1"/>
</dbReference>
<gene>
    <name evidence="2" type="ORF">FPL22_06555</name>
</gene>
<dbReference type="AlphaFoldDB" id="A0A556QQR0"/>
<dbReference type="PANTHER" id="PTHR21197">
    <property type="entry name" value="UDP-GALACTOPYRANOSE MUTASE"/>
    <property type="match status" value="1"/>
</dbReference>
<proteinExistence type="predicted"/>
<evidence type="ECO:0000313" key="2">
    <source>
        <dbReference type="EMBL" id="TSJ78959.1"/>
    </source>
</evidence>
<dbReference type="RefSeq" id="WP_144229301.1">
    <property type="nucleotide sequence ID" value="NZ_CBCRVV010000005.1"/>
</dbReference>
<dbReference type="EMBL" id="VMBG01000001">
    <property type="protein sequence ID" value="TSJ78959.1"/>
    <property type="molecule type" value="Genomic_DNA"/>
</dbReference>
<dbReference type="GO" id="GO:0050660">
    <property type="term" value="F:flavin adenine dinucleotide binding"/>
    <property type="evidence" value="ECO:0007669"/>
    <property type="project" value="TreeGrafter"/>
</dbReference>
<dbReference type="PANTHER" id="PTHR21197:SF0">
    <property type="entry name" value="UDP-GALACTOPYRANOSE MUTASE"/>
    <property type="match status" value="1"/>
</dbReference>
<sequence length="450" mass="51153">MNLILGAGLSGLSCSYHLGHENCIILEKSLHAFGHLHAEYRDGFTWDQGPHVSFTKHDYVRELFANSVGGEFEEYAIKASNYYKGHWIDHPAQSSLYQLPADLRAACVSSFLESRSSGLSNSVPANYAEWLERAMGAKFADTFPAAYTRKYWTREPRELTTEWIGQRVFYPEIDDVLQGSKGPLDRKTHYITKIRYPKKGGYQSFVKSLADNANILFGAEVCQVDLIEKCVFTTDGSRYPYSRLVNTLPLPVFISMCKQATPPVLEACRQLSCSQLMIVNVTAPHPTKRPENWMYVYDEDKLSTRINCTEKLTLGNAPVGKTGVQAEVYFSRHKPLLLNPSEVVERVKKELVEMGLVEEDAYRKGLVNASTSYAPWANVIFDHQTRPALCVIWDWLAGYGLTRESDDLHPLTDWEKISKAERGPVVMAGRFGQWKYYWTDDCVMRGKHIF</sequence>